<dbReference type="Gene3D" id="2.40.170.20">
    <property type="entry name" value="TonB-dependent receptor, beta-barrel domain"/>
    <property type="match status" value="1"/>
</dbReference>
<dbReference type="AlphaFoldDB" id="A0A317EY18"/>
<evidence type="ECO:0000256" key="6">
    <source>
        <dbReference type="ARBA" id="ARBA00023237"/>
    </source>
</evidence>
<evidence type="ECO:0000256" key="4">
    <source>
        <dbReference type="ARBA" id="ARBA00022692"/>
    </source>
</evidence>
<proteinExistence type="inferred from homology"/>
<dbReference type="SUPFAM" id="SSF49464">
    <property type="entry name" value="Carboxypeptidase regulatory domain-like"/>
    <property type="match status" value="1"/>
</dbReference>
<keyword evidence="11" id="KW-1185">Reference proteome</keyword>
<dbReference type="NCBIfam" id="TIGR04057">
    <property type="entry name" value="SusC_RagA_signa"/>
    <property type="match status" value="1"/>
</dbReference>
<keyword evidence="6 7" id="KW-0998">Cell outer membrane</keyword>
<accession>A0A317EY18</accession>
<dbReference type="InterPro" id="IPR008969">
    <property type="entry name" value="CarboxyPept-like_regulatory"/>
</dbReference>
<dbReference type="Gene3D" id="2.60.40.1120">
    <property type="entry name" value="Carboxypeptidase-like, regulatory domain"/>
    <property type="match status" value="1"/>
</dbReference>
<dbReference type="InterPro" id="IPR036942">
    <property type="entry name" value="Beta-barrel_TonB_sf"/>
</dbReference>
<feature type="chain" id="PRO_5016358954" evidence="8">
    <location>
        <begin position="24"/>
        <end position="1138"/>
    </location>
</feature>
<dbReference type="Pfam" id="PF07715">
    <property type="entry name" value="Plug"/>
    <property type="match status" value="1"/>
</dbReference>
<dbReference type="OrthoDB" id="9768177at2"/>
<dbReference type="Pfam" id="PF13715">
    <property type="entry name" value="CarbopepD_reg_2"/>
    <property type="match status" value="1"/>
</dbReference>
<protein>
    <submittedName>
        <fullName evidence="10">SusC/RagA family TonB-linked outer membrane protein</fullName>
    </submittedName>
</protein>
<evidence type="ECO:0000256" key="7">
    <source>
        <dbReference type="PROSITE-ProRule" id="PRU01360"/>
    </source>
</evidence>
<dbReference type="InterPro" id="IPR037066">
    <property type="entry name" value="Plug_dom_sf"/>
</dbReference>
<evidence type="ECO:0000313" key="11">
    <source>
        <dbReference type="Proteomes" id="UP000245391"/>
    </source>
</evidence>
<reference evidence="11" key="1">
    <citation type="submission" date="2018-05" db="EMBL/GenBank/DDBJ databases">
        <title>Pedobacter paludis sp. nov., isolated from wetland soil.</title>
        <authorList>
            <person name="Zhang Y."/>
        </authorList>
    </citation>
    <scope>NUCLEOTIDE SEQUENCE [LARGE SCALE GENOMIC DNA]</scope>
    <source>
        <strain evidence="11">R-8</strain>
    </source>
</reference>
<dbReference type="InterPro" id="IPR023996">
    <property type="entry name" value="TonB-dep_OMP_SusC/RagA"/>
</dbReference>
<comment type="similarity">
    <text evidence="7">Belongs to the TonB-dependent receptor family.</text>
</comment>
<evidence type="ECO:0000259" key="9">
    <source>
        <dbReference type="Pfam" id="PF07715"/>
    </source>
</evidence>
<evidence type="ECO:0000256" key="3">
    <source>
        <dbReference type="ARBA" id="ARBA00022452"/>
    </source>
</evidence>
<name>A0A317EY18_9SPHI</name>
<keyword evidence="3 7" id="KW-1134">Transmembrane beta strand</keyword>
<organism evidence="10 11">
    <name type="scientific">Pedobacter paludis</name>
    <dbReference type="NCBI Taxonomy" id="2203212"/>
    <lineage>
        <taxon>Bacteria</taxon>
        <taxon>Pseudomonadati</taxon>
        <taxon>Bacteroidota</taxon>
        <taxon>Sphingobacteriia</taxon>
        <taxon>Sphingobacteriales</taxon>
        <taxon>Sphingobacteriaceae</taxon>
        <taxon>Pedobacter</taxon>
    </lineage>
</organism>
<dbReference type="InterPro" id="IPR023997">
    <property type="entry name" value="TonB-dep_OMP_SusC/RagA_CS"/>
</dbReference>
<keyword evidence="4 7" id="KW-0812">Transmembrane</keyword>
<dbReference type="RefSeq" id="WP_109931197.1">
    <property type="nucleotide sequence ID" value="NZ_QGNY01000006.1"/>
</dbReference>
<evidence type="ECO:0000256" key="5">
    <source>
        <dbReference type="ARBA" id="ARBA00023136"/>
    </source>
</evidence>
<comment type="subcellular location">
    <subcellularLocation>
        <location evidence="1 7">Cell outer membrane</location>
        <topology evidence="1 7">Multi-pass membrane protein</topology>
    </subcellularLocation>
</comment>
<dbReference type="PROSITE" id="PS52016">
    <property type="entry name" value="TONB_DEPENDENT_REC_3"/>
    <property type="match status" value="1"/>
</dbReference>
<dbReference type="InterPro" id="IPR012910">
    <property type="entry name" value="Plug_dom"/>
</dbReference>
<keyword evidence="8" id="KW-0732">Signal</keyword>
<dbReference type="NCBIfam" id="TIGR04056">
    <property type="entry name" value="OMP_RagA_SusC"/>
    <property type="match status" value="1"/>
</dbReference>
<comment type="caution">
    <text evidence="10">The sequence shown here is derived from an EMBL/GenBank/DDBJ whole genome shotgun (WGS) entry which is preliminary data.</text>
</comment>
<dbReference type="EMBL" id="QGNY01000006">
    <property type="protein sequence ID" value="PWS30579.1"/>
    <property type="molecule type" value="Genomic_DNA"/>
</dbReference>
<evidence type="ECO:0000256" key="2">
    <source>
        <dbReference type="ARBA" id="ARBA00022448"/>
    </source>
</evidence>
<sequence>MKKMYLKCLSILLLTFLTITAFAQKTITGTVREASGPLPGVSVSIKGTNRGTQTDANGKFSISANTDEVLVFSAIGFAKQEISVGSQSSVNVTLKDNANELSEVNVVGALGIIKENKNLGYAVTTVKGEDITRTNTVNPITALQGKVAGVNVNVMSAAGVQTSPFIQIRGAKVLGSTPGQANNQPIFVVDGNVLQNNIVNADDTDGGSQLKNLNPDDYESITVLKGAAATSLYGSRGLNGAIVITTKKGKAGNGLGIEVNSTYQTSNIYKSPMEFQNTYGQGSALTREGNFAPDGTQANTVGSWGPAFDGTLHPVIYDHSRMTPYVAQPENWKAFYQDGNFINNNISLSGANDKFNYRLSYSNNSSKGMLPNNGLKRNAFDIKVGGDLNKVFSTEIGINYANTATSNYFNQGRYAYGGGSNLAFNTYYLPRNLDYNDWRATYRNADNSINSAGVFGNLSSVTAAFSVFDKNNYRKNENSFLGYAQLKAQVTPWLDLSGRANVNFLKIYEETKNYGNDKNNAGGEYASRGNYSTDYTLLFMAHAAKKVMNNDLNIDLRLLNEIYGNGLSENYGVNTNGGLAVPNQFFPANSVNDIQKNYYYNYSYNGVNYPGARTANTKTIGLGAVLNLNYKEYLNLEITGRNDWLSTLTYPYAVAGANNYSVFYPSVNLSYGFYDHLKADMPNWLSSGRLRASLAYVGNAGVAGPYATGAGYAPGVIYNNNNQTIGSASQINADIKPNLDLKPQRQRSLELGTNFGLFKELVNVDFAWYKTNTFDQLLYVPGVIETGFSRNFLNAGNIQNKGLELLINVTPIRSKDWNLNFAVNLARNKSKVVEFGSGIKEWELSGGYDGANVYAYEGGEFGVLTAETWAASKKDPATGFPIIQVSSRQTNTNPTVKYDIADYSIVNPDYSDDQKRINIGKIEPDLTGGISTTLRYKNLSLFAQVDGRFGGYVYSESLSYATGQGTSANTLNFRDQEHGGVARKDSYTGLTRYDGVIPDAVFDAGQMSPLKPGVSIGGMTFRQAYDQGLVEPWKASLYYNTFYGWGTNINGNETASKNSWIMLREITLGYRLPSSLLDKVHIKGARLSVSARNIGYLYRTLSGGQNPESIQSNDPFRPYITGGVPFYRNYSVSLNITL</sequence>
<keyword evidence="5 7" id="KW-0472">Membrane</keyword>
<feature type="domain" description="TonB-dependent receptor plug" evidence="9">
    <location>
        <begin position="117"/>
        <end position="241"/>
    </location>
</feature>
<evidence type="ECO:0000256" key="8">
    <source>
        <dbReference type="SAM" id="SignalP"/>
    </source>
</evidence>
<dbReference type="SUPFAM" id="SSF56935">
    <property type="entry name" value="Porins"/>
    <property type="match status" value="1"/>
</dbReference>
<feature type="signal peptide" evidence="8">
    <location>
        <begin position="1"/>
        <end position="23"/>
    </location>
</feature>
<dbReference type="GO" id="GO:0009279">
    <property type="term" value="C:cell outer membrane"/>
    <property type="evidence" value="ECO:0007669"/>
    <property type="project" value="UniProtKB-SubCell"/>
</dbReference>
<evidence type="ECO:0000256" key="1">
    <source>
        <dbReference type="ARBA" id="ARBA00004571"/>
    </source>
</evidence>
<dbReference type="Gene3D" id="2.170.130.10">
    <property type="entry name" value="TonB-dependent receptor, plug domain"/>
    <property type="match status" value="1"/>
</dbReference>
<gene>
    <name evidence="10" type="ORF">DF947_16720</name>
</gene>
<keyword evidence="2 7" id="KW-0813">Transport</keyword>
<dbReference type="InterPro" id="IPR039426">
    <property type="entry name" value="TonB-dep_rcpt-like"/>
</dbReference>
<evidence type="ECO:0000313" key="10">
    <source>
        <dbReference type="EMBL" id="PWS30579.1"/>
    </source>
</evidence>
<dbReference type="Proteomes" id="UP000245391">
    <property type="component" value="Unassembled WGS sequence"/>
</dbReference>